<accession>A0ABQ9GKJ4</accession>
<evidence type="ECO:0008006" key="3">
    <source>
        <dbReference type="Google" id="ProtNLM"/>
    </source>
</evidence>
<dbReference type="Proteomes" id="UP001159363">
    <property type="component" value="Chromosome 10"/>
</dbReference>
<name>A0ABQ9GKJ4_9NEOP</name>
<gene>
    <name evidence="1" type="ORF">PR048_026161</name>
</gene>
<protein>
    <recommendedName>
        <fullName evidence="3">Transposase</fullName>
    </recommendedName>
</protein>
<evidence type="ECO:0000313" key="2">
    <source>
        <dbReference type="Proteomes" id="UP001159363"/>
    </source>
</evidence>
<evidence type="ECO:0000313" key="1">
    <source>
        <dbReference type="EMBL" id="KAJ8872555.1"/>
    </source>
</evidence>
<comment type="caution">
    <text evidence="1">The sequence shown here is derived from an EMBL/GenBank/DDBJ whole genome shotgun (WGS) entry which is preliminary data.</text>
</comment>
<proteinExistence type="predicted"/>
<organism evidence="1 2">
    <name type="scientific">Dryococelus australis</name>
    <dbReference type="NCBI Taxonomy" id="614101"/>
    <lineage>
        <taxon>Eukaryota</taxon>
        <taxon>Metazoa</taxon>
        <taxon>Ecdysozoa</taxon>
        <taxon>Arthropoda</taxon>
        <taxon>Hexapoda</taxon>
        <taxon>Insecta</taxon>
        <taxon>Pterygota</taxon>
        <taxon>Neoptera</taxon>
        <taxon>Polyneoptera</taxon>
        <taxon>Phasmatodea</taxon>
        <taxon>Verophasmatodea</taxon>
        <taxon>Anareolatae</taxon>
        <taxon>Phasmatidae</taxon>
        <taxon>Eurycanthinae</taxon>
        <taxon>Dryococelus</taxon>
    </lineage>
</organism>
<sequence length="171" mass="19474">MARDYKKKENPYTEEDILKAVEIKNVTRRLQEAAIFCKIDKSLLSRSILGKNTGQLMAKWGFALMKTDVLNVVAEFAPENEIKVPFKNDVPEGIGKLSLEDKPGHIWNLDETGFSRDPHRKCSKERTESVQKYSRFRKRKHKCIGMCFCSRTSSAPIGYIFVSKLGDAVEG</sequence>
<dbReference type="EMBL" id="JARBHB010000011">
    <property type="protein sequence ID" value="KAJ8872555.1"/>
    <property type="molecule type" value="Genomic_DNA"/>
</dbReference>
<reference evidence="1 2" key="1">
    <citation type="submission" date="2023-02" db="EMBL/GenBank/DDBJ databases">
        <title>LHISI_Scaffold_Assembly.</title>
        <authorList>
            <person name="Stuart O.P."/>
            <person name="Cleave R."/>
            <person name="Magrath M.J.L."/>
            <person name="Mikheyev A.S."/>
        </authorList>
    </citation>
    <scope>NUCLEOTIDE SEQUENCE [LARGE SCALE GENOMIC DNA]</scope>
    <source>
        <strain evidence="1">Daus_M_001</strain>
        <tissue evidence="1">Leg muscle</tissue>
    </source>
</reference>
<keyword evidence="2" id="KW-1185">Reference proteome</keyword>